<keyword evidence="2" id="KW-0732">Signal</keyword>
<evidence type="ECO:0000313" key="4">
    <source>
        <dbReference type="Proteomes" id="UP000292447"/>
    </source>
</evidence>
<evidence type="ECO:0008006" key="5">
    <source>
        <dbReference type="Google" id="ProtNLM"/>
    </source>
</evidence>
<dbReference type="STRING" id="2163413.A0A4P6XR24"/>
<name>A0A4P6XR24_9ASCO</name>
<feature type="compositionally biased region" description="Low complexity" evidence="1">
    <location>
        <begin position="145"/>
        <end position="172"/>
    </location>
</feature>
<proteinExistence type="predicted"/>
<feature type="chain" id="PRO_5020925732" description="Cell wall protein" evidence="2">
    <location>
        <begin position="16"/>
        <end position="301"/>
    </location>
</feature>
<keyword evidence="4" id="KW-1185">Reference proteome</keyword>
<accession>A0A4P6XR24</accession>
<evidence type="ECO:0000256" key="2">
    <source>
        <dbReference type="SAM" id="SignalP"/>
    </source>
</evidence>
<evidence type="ECO:0000256" key="1">
    <source>
        <dbReference type="SAM" id="MobiDB-lite"/>
    </source>
</evidence>
<dbReference type="EMBL" id="CP034459">
    <property type="protein sequence ID" value="QBM89499.1"/>
    <property type="molecule type" value="Genomic_DNA"/>
</dbReference>
<protein>
    <recommendedName>
        <fullName evidence="5">Cell wall protein</fullName>
    </recommendedName>
</protein>
<organism evidence="3 4">
    <name type="scientific">Metschnikowia aff. pulcherrima</name>
    <dbReference type="NCBI Taxonomy" id="2163413"/>
    <lineage>
        <taxon>Eukaryota</taxon>
        <taxon>Fungi</taxon>
        <taxon>Dikarya</taxon>
        <taxon>Ascomycota</taxon>
        <taxon>Saccharomycotina</taxon>
        <taxon>Pichiomycetes</taxon>
        <taxon>Metschnikowiaceae</taxon>
        <taxon>Metschnikowia</taxon>
    </lineage>
</organism>
<reference evidence="4" key="1">
    <citation type="submission" date="2019-03" db="EMBL/GenBank/DDBJ databases">
        <title>Snf2 controls pulcherriminic acid biosynthesis and connects pigmentation and antifungal activity of the yeast Metschnikowia pulcherrima.</title>
        <authorList>
            <person name="Gore-Lloyd D."/>
            <person name="Sumann I."/>
            <person name="Brachmann A.O."/>
            <person name="Schneeberger K."/>
            <person name="Ortiz-Merino R.A."/>
            <person name="Moreno-Beltran M."/>
            <person name="Schlaefli M."/>
            <person name="Kirner P."/>
            <person name="Santos Kron A."/>
            <person name="Wolfe K.H."/>
            <person name="Piel J."/>
            <person name="Ahrens C.H."/>
            <person name="Henk D."/>
            <person name="Freimoser F.M."/>
        </authorList>
    </citation>
    <scope>NUCLEOTIDE SEQUENCE [LARGE SCALE GENOMIC DNA]</scope>
    <source>
        <strain evidence="4">APC 1.2</strain>
    </source>
</reference>
<dbReference type="AlphaFoldDB" id="A0A4P6XR24"/>
<evidence type="ECO:0000313" key="3">
    <source>
        <dbReference type="EMBL" id="QBM89499.1"/>
    </source>
</evidence>
<sequence length="301" mass="31284">MQVLPFLTILATALAGQSFNALIIRSGSQYQYSLFKASGSDVAVTGSDMKLVLNSDGSLIDSTSKKYLHVGDDKKLTLADDAQTGFSFKSNYLAYKDSQAFEVCDGGKIEVDSKDSSCVSVAVSAYSPQEVDDVKGTDTALTTKSATSLASATPASSATTAHSATASASGSSDGRKFGLVAIHSGSSVQYSSIKKVKEHPHVFSVGGSAGEDLKLTLDTESSTLVDQDGRGINLDQNTGELGDVAPFGRQPATTGFSIKDGHLSYNGSQDWKACPSGDNVFSLSNKECTGGIDIALKVVTV</sequence>
<gene>
    <name evidence="3" type="ORF">METSCH_D05740</name>
</gene>
<feature type="region of interest" description="Disordered" evidence="1">
    <location>
        <begin position="145"/>
        <end position="173"/>
    </location>
</feature>
<feature type="signal peptide" evidence="2">
    <location>
        <begin position="1"/>
        <end position="15"/>
    </location>
</feature>
<dbReference type="Proteomes" id="UP000292447">
    <property type="component" value="Chromosome IV"/>
</dbReference>